<evidence type="ECO:0000313" key="2">
    <source>
        <dbReference type="Proteomes" id="UP000033615"/>
    </source>
</evidence>
<gene>
    <name evidence="1" type="ORF">VT50_0201910</name>
</gene>
<protein>
    <submittedName>
        <fullName evidence="1">Uncharacterized protein</fullName>
    </submittedName>
</protein>
<evidence type="ECO:0000313" key="1">
    <source>
        <dbReference type="EMBL" id="OPF84256.1"/>
    </source>
</evidence>
<name>A0A1V4DCJ9_9ACTN</name>
<dbReference type="EMBL" id="LAKD02000002">
    <property type="protein sequence ID" value="OPF84256.1"/>
    <property type="molecule type" value="Genomic_DNA"/>
</dbReference>
<accession>A0A1V4DCJ9</accession>
<reference evidence="1" key="1">
    <citation type="submission" date="2016-12" db="EMBL/GenBank/DDBJ databases">
        <title>Genome sequence of Streptomyces antioxidans MUSC 164.</title>
        <authorList>
            <person name="Lee L.-H."/>
            <person name="Ser H.-L."/>
        </authorList>
    </citation>
    <scope>NUCLEOTIDE SEQUENCE [LARGE SCALE GENOMIC DNA]</scope>
    <source>
        <strain evidence="1">MUSC 164</strain>
    </source>
</reference>
<dbReference type="AlphaFoldDB" id="A0A1V4DCJ9"/>
<organism evidence="1 2">
    <name type="scientific">Streptomyces antioxidans</name>
    <dbReference type="NCBI Taxonomy" id="1507734"/>
    <lineage>
        <taxon>Bacteria</taxon>
        <taxon>Bacillati</taxon>
        <taxon>Actinomycetota</taxon>
        <taxon>Actinomycetes</taxon>
        <taxon>Kitasatosporales</taxon>
        <taxon>Streptomycetaceae</taxon>
        <taxon>Streptomyces</taxon>
    </lineage>
</organism>
<keyword evidence="2" id="KW-1185">Reference proteome</keyword>
<proteinExistence type="predicted"/>
<dbReference type="Proteomes" id="UP000033615">
    <property type="component" value="Unassembled WGS sequence"/>
</dbReference>
<comment type="caution">
    <text evidence="1">The sequence shown here is derived from an EMBL/GenBank/DDBJ whole genome shotgun (WGS) entry which is preliminary data.</text>
</comment>
<sequence>MPRFSHRRKALDEHARQVVAALRSKEARLDVDRRAALPQLADMLLTIAERYCQARVGALLEKPTSKAYRLAQTAK</sequence>